<dbReference type="STRING" id="1830138.SAMN05443507_10677"/>
<dbReference type="InterPro" id="IPR013785">
    <property type="entry name" value="Aldolase_TIM"/>
</dbReference>
<name>A0A1M6NKM6_9BACL</name>
<dbReference type="InterPro" id="IPR004136">
    <property type="entry name" value="NMO"/>
</dbReference>
<dbReference type="AlphaFoldDB" id="A0A1M6NKM6"/>
<dbReference type="Proteomes" id="UP000184016">
    <property type="component" value="Unassembled WGS sequence"/>
</dbReference>
<organism evidence="6 7">
    <name type="scientific">Alicyclobacillus tolerans</name>
    <dbReference type="NCBI Taxonomy" id="90970"/>
    <lineage>
        <taxon>Bacteria</taxon>
        <taxon>Bacillati</taxon>
        <taxon>Bacillota</taxon>
        <taxon>Bacilli</taxon>
        <taxon>Bacillales</taxon>
        <taxon>Alicyclobacillaceae</taxon>
        <taxon>Alicyclobacillus</taxon>
    </lineage>
</organism>
<evidence type="ECO:0000256" key="3">
    <source>
        <dbReference type="ARBA" id="ARBA00022630"/>
    </source>
</evidence>
<accession>A0A1M6NKM6</accession>
<dbReference type="GO" id="GO:0051213">
    <property type="term" value="F:dioxygenase activity"/>
    <property type="evidence" value="ECO:0007669"/>
    <property type="project" value="UniProtKB-KW"/>
</dbReference>
<gene>
    <name evidence="6" type="ORF">SAMN05443507_10677</name>
</gene>
<dbReference type="SUPFAM" id="SSF51412">
    <property type="entry name" value="Inosine monophosphate dehydrogenase (IMPDH)"/>
    <property type="match status" value="1"/>
</dbReference>
<dbReference type="RefSeq" id="WP_370541529.1">
    <property type="nucleotide sequence ID" value="NZ_FRAF01000006.1"/>
</dbReference>
<sequence length="320" mass="34255">MKTRVTELLGIQIPIIQGGLANLAYSELAVAVSKAGGLGQITATSLSSAEDLRREIRKTKSATERPFGVNLAISQHKSIDAMVEVVIEEQVAAVSLTAGNPEPILKRLADTSIKRLVLVSSVRQAQKAEALGADAVMAVGQEGGGHIGRVDTGTFVLIPRVVESVRIPVIASGGIADGRGFLAALALGADGIEMGTRFIATQECIAHHAYKEAIVQGGEEDTVIIKRSLNMPGRVLPSLWVEKILEEERKGTTQEDIYPLISGERNRKAIIEGRLNEGYAWAGQSMGLIHNVPTVAELFEEMLSTAGFALKRIEKMNFPV</sequence>
<keyword evidence="4" id="KW-0288">FMN</keyword>
<protein>
    <recommendedName>
        <fullName evidence="2">Probable nitronate monooxygenase</fullName>
    </recommendedName>
</protein>
<evidence type="ECO:0000313" key="7">
    <source>
        <dbReference type="Proteomes" id="UP000184016"/>
    </source>
</evidence>
<evidence type="ECO:0000256" key="1">
    <source>
        <dbReference type="ARBA" id="ARBA00003535"/>
    </source>
</evidence>
<keyword evidence="7" id="KW-1185">Reference proteome</keyword>
<evidence type="ECO:0000256" key="2">
    <source>
        <dbReference type="ARBA" id="ARBA00013457"/>
    </source>
</evidence>
<evidence type="ECO:0000256" key="5">
    <source>
        <dbReference type="ARBA" id="ARBA00023002"/>
    </source>
</evidence>
<dbReference type="Gene3D" id="3.20.20.70">
    <property type="entry name" value="Aldolase class I"/>
    <property type="match status" value="1"/>
</dbReference>
<dbReference type="GO" id="GO:0018580">
    <property type="term" value="F:nitronate monooxygenase activity"/>
    <property type="evidence" value="ECO:0007669"/>
    <property type="project" value="InterPro"/>
</dbReference>
<reference evidence="7" key="1">
    <citation type="submission" date="2016-11" db="EMBL/GenBank/DDBJ databases">
        <authorList>
            <person name="Varghese N."/>
            <person name="Submissions S."/>
        </authorList>
    </citation>
    <scope>NUCLEOTIDE SEQUENCE [LARGE SCALE GENOMIC DNA]</scope>
    <source>
        <strain evidence="7">USBA-503</strain>
    </source>
</reference>
<evidence type="ECO:0000313" key="6">
    <source>
        <dbReference type="EMBL" id="SHJ96104.1"/>
    </source>
</evidence>
<keyword evidence="6" id="KW-0223">Dioxygenase</keyword>
<dbReference type="PANTHER" id="PTHR32332">
    <property type="entry name" value="2-NITROPROPANE DIOXYGENASE"/>
    <property type="match status" value="1"/>
</dbReference>
<dbReference type="Pfam" id="PF03060">
    <property type="entry name" value="NMO"/>
    <property type="match status" value="1"/>
</dbReference>
<evidence type="ECO:0000256" key="4">
    <source>
        <dbReference type="ARBA" id="ARBA00022643"/>
    </source>
</evidence>
<dbReference type="PANTHER" id="PTHR32332:SF20">
    <property type="entry name" value="2-NITROPROPANE DIOXYGENASE-LIKE PROTEIN"/>
    <property type="match status" value="1"/>
</dbReference>
<keyword evidence="3" id="KW-0285">Flavoprotein</keyword>
<comment type="function">
    <text evidence="1">Nitronate monooxygenase that uses molecular oxygen to catalyze the oxidative denitrification of alkyl nitronates. Acts on propionate 3-nitronate (P3N), the presumed physiological substrate. Probably functions in the detoxification of P3N, a metabolic poison produced by plants and fungi as a defense mechanism.</text>
</comment>
<keyword evidence="5" id="KW-0560">Oxidoreductase</keyword>
<dbReference type="CDD" id="cd04730">
    <property type="entry name" value="NPD_like"/>
    <property type="match status" value="1"/>
</dbReference>
<proteinExistence type="predicted"/>
<dbReference type="EMBL" id="FRAF01000006">
    <property type="protein sequence ID" value="SHJ96104.1"/>
    <property type="molecule type" value="Genomic_DNA"/>
</dbReference>